<gene>
    <name evidence="2" type="ORF">HKBW3S06_00483</name>
    <name evidence="3" type="ORF">HKBW3S33_01168</name>
</gene>
<evidence type="ECO:0000256" key="1">
    <source>
        <dbReference type="SAM" id="MobiDB-lite"/>
    </source>
</evidence>
<evidence type="ECO:0000313" key="5">
    <source>
        <dbReference type="Proteomes" id="UP000591948"/>
    </source>
</evidence>
<name>A0A6V8NMF1_9ACTN</name>
<feature type="region of interest" description="Disordered" evidence="1">
    <location>
        <begin position="84"/>
        <end position="106"/>
    </location>
</feature>
<organism evidence="2 4">
    <name type="scientific">Candidatus Hakubella thermalkaliphila</name>
    <dbReference type="NCBI Taxonomy" id="2754717"/>
    <lineage>
        <taxon>Bacteria</taxon>
        <taxon>Bacillati</taxon>
        <taxon>Actinomycetota</taxon>
        <taxon>Actinomycetota incertae sedis</taxon>
        <taxon>Candidatus Hakubellales</taxon>
        <taxon>Candidatus Hakubellaceae</taxon>
        <taxon>Candidatus Hakubella</taxon>
    </lineage>
</organism>
<dbReference type="Proteomes" id="UP000580051">
    <property type="component" value="Unassembled WGS sequence"/>
</dbReference>
<dbReference type="EMBL" id="BLRY01000063">
    <property type="protein sequence ID" value="GFP27758.1"/>
    <property type="molecule type" value="Genomic_DNA"/>
</dbReference>
<reference evidence="4 5" key="1">
    <citation type="journal article" date="2020" name="Front. Microbiol.">
        <title>Single-cell genomics of novel Actinobacteria with the Wood-Ljungdahl pathway discovered in a serpentinizing system.</title>
        <authorList>
            <person name="Merino N."/>
            <person name="Kawai M."/>
            <person name="Boyd E.S."/>
            <person name="Colman D.R."/>
            <person name="McGlynn S.E."/>
            <person name="Nealson K.H."/>
            <person name="Kurokawa K."/>
            <person name="Hongoh Y."/>
        </authorList>
    </citation>
    <scope>NUCLEOTIDE SEQUENCE [LARGE SCALE GENOMIC DNA]</scope>
    <source>
        <strain evidence="2 4">S06</strain>
        <strain evidence="3 5">S33</strain>
    </source>
</reference>
<comment type="caution">
    <text evidence="2">The sequence shown here is derived from an EMBL/GenBank/DDBJ whole genome shotgun (WGS) entry which is preliminary data.</text>
</comment>
<dbReference type="EMBL" id="BLRV01000029">
    <property type="protein sequence ID" value="GFP21257.1"/>
    <property type="molecule type" value="Genomic_DNA"/>
</dbReference>
<proteinExistence type="predicted"/>
<sequence>MTNIVSNRYEFVYLFDCENGNPNGDPDAGNTPRLDPEDMHGLVSDVALKRRVRNYVQVAKGNQMPYAIFVEHATNLNTKIVKAHEETEGGYTPPDDTKGKKGASKNKVERARQWMCANFYDVRTFGAVLSTGPNAGQVRGPVQFTFARSLGPVLPLELSITRMAVAEDVGGAKSSADYLKWEAEQPEDKLRTMGRKALIPYGLYLAKGFISAHLAEQTGFTEEDLSLLWESLLQMFEHDRSASKGLMSVREPLVIFKHVGTDTDAVQRAQQAKLGCAPAHKLFELIEVKKRDGVSAPRSFSDYRITFKKSQSPKGVEVGFAYSEDGKPVIKGALREEWEVK</sequence>
<dbReference type="Proteomes" id="UP000591948">
    <property type="component" value="Unassembled WGS sequence"/>
</dbReference>
<dbReference type="InterPro" id="IPR013418">
    <property type="entry name" value="CRISPR-assoc_prot_Cas7/Csd2"/>
</dbReference>
<dbReference type="NCBIfam" id="TIGR02589">
    <property type="entry name" value="cas_Csd2"/>
    <property type="match status" value="1"/>
</dbReference>
<dbReference type="InterPro" id="IPR006482">
    <property type="entry name" value="Cas7_Csh2/Csh2"/>
</dbReference>
<dbReference type="RefSeq" id="WP_176226389.1">
    <property type="nucleotide sequence ID" value="NZ_BLRV01000029.1"/>
</dbReference>
<evidence type="ECO:0000313" key="2">
    <source>
        <dbReference type="EMBL" id="GFP21257.1"/>
    </source>
</evidence>
<evidence type="ECO:0000313" key="4">
    <source>
        <dbReference type="Proteomes" id="UP000580051"/>
    </source>
</evidence>
<dbReference type="AlphaFoldDB" id="A0A6V8NMF1"/>
<protein>
    <submittedName>
        <fullName evidence="2">CRISPR-associated protein Csd2</fullName>
    </submittedName>
</protein>
<accession>A0A6V8NMF1</accession>
<dbReference type="GO" id="GO:0043571">
    <property type="term" value="P:maintenance of CRISPR repeat elements"/>
    <property type="evidence" value="ECO:0007669"/>
    <property type="project" value="InterPro"/>
</dbReference>
<evidence type="ECO:0000313" key="3">
    <source>
        <dbReference type="EMBL" id="GFP27758.1"/>
    </source>
</evidence>
<dbReference type="Pfam" id="PF05107">
    <property type="entry name" value="Cas_Cas7"/>
    <property type="match status" value="1"/>
</dbReference>
<keyword evidence="5" id="KW-1185">Reference proteome</keyword>
<dbReference type="NCBIfam" id="TIGR01595">
    <property type="entry name" value="cas_CT1132"/>
    <property type="match status" value="1"/>
</dbReference>